<comment type="caution">
    <text evidence="7">Lacks conserved residue(s) required for the propagation of feature annotation.</text>
</comment>
<accession>A0A1X7JN46</accession>
<dbReference type="Proteomes" id="UP000193355">
    <property type="component" value="Unassembled WGS sequence"/>
</dbReference>
<dbReference type="Pfam" id="PF00771">
    <property type="entry name" value="FHIPEP"/>
    <property type="match status" value="1"/>
</dbReference>
<dbReference type="PANTHER" id="PTHR30161:SF1">
    <property type="entry name" value="FLAGELLAR BIOSYNTHESIS PROTEIN FLHA-RELATED"/>
    <property type="match status" value="1"/>
</dbReference>
<feature type="transmembrane region" description="Helical" evidence="7">
    <location>
        <begin position="20"/>
        <end position="38"/>
    </location>
</feature>
<dbReference type="AlphaFoldDB" id="A0A1X7JN46"/>
<evidence type="ECO:0000256" key="3">
    <source>
        <dbReference type="ARBA" id="ARBA00022475"/>
    </source>
</evidence>
<keyword evidence="9" id="KW-0282">Flagellum</keyword>
<keyword evidence="10" id="KW-1185">Reference proteome</keyword>
<comment type="subcellular location">
    <subcellularLocation>
        <location evidence="1 7">Cell membrane</location>
        <topology evidence="1 7">Multi-pass membrane protein</topology>
    </subcellularLocation>
</comment>
<dbReference type="PRINTS" id="PR00949">
    <property type="entry name" value="TYPE3IMAPROT"/>
</dbReference>
<comment type="similarity">
    <text evidence="2 7">Belongs to the FHIPEP (flagella/HR/invasion proteins export pore) family.</text>
</comment>
<protein>
    <recommendedName>
        <fullName evidence="7">Flagellar biosynthesis protein FlhA</fullName>
    </recommendedName>
</protein>
<keyword evidence="9" id="KW-0969">Cilium</keyword>
<feature type="transmembrane region" description="Helical" evidence="7">
    <location>
        <begin position="75"/>
        <end position="96"/>
    </location>
</feature>
<evidence type="ECO:0000256" key="7">
    <source>
        <dbReference type="RuleBase" id="RU364093"/>
    </source>
</evidence>
<feature type="transmembrane region" description="Helical" evidence="7">
    <location>
        <begin position="202"/>
        <end position="222"/>
    </location>
</feature>
<dbReference type="InterPro" id="IPR006301">
    <property type="entry name" value="FlhA"/>
</dbReference>
<comment type="function">
    <text evidence="7">Required for formation of the rod structure of the flagellar apparatus. Together with FliI and FliH, may constitute the export apparatus of flagellin.</text>
</comment>
<keyword evidence="3 7" id="KW-1003">Cell membrane</keyword>
<dbReference type="STRING" id="561720.SAMN06275492_11417"/>
<name>A0A1X7JN46_9BACT</name>
<evidence type="ECO:0000256" key="4">
    <source>
        <dbReference type="ARBA" id="ARBA00022692"/>
    </source>
</evidence>
<evidence type="ECO:0000256" key="2">
    <source>
        <dbReference type="ARBA" id="ARBA00008835"/>
    </source>
</evidence>
<dbReference type="EMBL" id="FXBB01000014">
    <property type="protein sequence ID" value="SMG29640.1"/>
    <property type="molecule type" value="Genomic_DNA"/>
</dbReference>
<dbReference type="InterPro" id="IPR042193">
    <property type="entry name" value="FHIPEP_3"/>
</dbReference>
<organism evidence="9 10">
    <name type="scientific">Dethiosulfovibrio salsuginis</name>
    <dbReference type="NCBI Taxonomy" id="561720"/>
    <lineage>
        <taxon>Bacteria</taxon>
        <taxon>Thermotogati</taxon>
        <taxon>Synergistota</taxon>
        <taxon>Synergistia</taxon>
        <taxon>Synergistales</taxon>
        <taxon>Dethiosulfovibrionaceae</taxon>
        <taxon>Dethiosulfovibrio</taxon>
    </lineage>
</organism>
<dbReference type="PIRSF" id="PIRSF005419">
    <property type="entry name" value="FlhA"/>
    <property type="match status" value="1"/>
</dbReference>
<dbReference type="OrthoDB" id="9759185at2"/>
<dbReference type="InterPro" id="IPR001712">
    <property type="entry name" value="T3SS_FHIPEP"/>
</dbReference>
<feature type="region of interest" description="Disordered" evidence="8">
    <location>
        <begin position="331"/>
        <end position="365"/>
    </location>
</feature>
<dbReference type="InterPro" id="IPR042196">
    <property type="entry name" value="FHIPEP_4"/>
</dbReference>
<dbReference type="GO" id="GO:0044780">
    <property type="term" value="P:bacterial-type flagellum assembly"/>
    <property type="evidence" value="ECO:0007669"/>
    <property type="project" value="InterPro"/>
</dbReference>
<dbReference type="PROSITE" id="PS00994">
    <property type="entry name" value="FHIPEP"/>
    <property type="match status" value="1"/>
</dbReference>
<keyword evidence="7" id="KW-1006">Bacterial flagellum protein export</keyword>
<feature type="transmembrane region" description="Helical" evidence="7">
    <location>
        <begin position="44"/>
        <end position="63"/>
    </location>
</feature>
<sequence length="707" mass="76002">MAEERAGNSAVGRMMRFSDVGIALLMIMVVIMMIIPLPTWLLDLLLTLNITLGVVVLLVTFYVNRALEISSFPSILLIVTLFRLALNVSTTRLILLKGDAGNIISSFGNFVVGGNYVVGAVVFLILVIIQFLVITKGAERVAEVAARFTLDAMPGKQMAIDADLNAGLIDELGAKERRRDIQREADFYGSMDGASKFVKGDAVAGLIITVINILGGLSIGVFQRGLSMGEAAGVYSLLTVGDGLVSQIPALLFSTATGIIVTRAASDSNLGQDVLASFVRYPRPLMIGTALLFGFAMVPGLPTIPFIVLAVFLGMMAYGVYREVTGQEMAAREGEGKSSGAGGPGAVGEGEGEGGQPPRAPASPDDVMKLLAVDPMEMEIGYGVIPLVDPNQGGDMLDRISTIRKQMAMDMGLVVPSIRIRDNIQLKPSEYLIRVKGALVGQGDLMPEHYLAMDTGNVIDEVVGVPTTEPAFGLPALWISPELRDRAEAGGYTVVDAPSVLATHLSEIIKVHGADLITRQEIQKLTDMVKESNSAVVEEMLGVVGLGDIQKVLQNLVSEHIPIRDLVSIFETLADYGRLSTSVDYLTERVRESLSRIISLRLKEDGVVTVATLSPAWEQRVRDALEGDLVKGWRLNMDSREISRLVSAVSSKSEEIMIQGHSPVLLVSPDVRLVVRRILEASLPAMFVVSYNEISQGIDIQSLGMVE</sequence>
<dbReference type="RefSeq" id="WP_085544567.1">
    <property type="nucleotide sequence ID" value="NZ_FXBB01000014.1"/>
</dbReference>
<keyword evidence="6 7" id="KW-0472">Membrane</keyword>
<evidence type="ECO:0000313" key="9">
    <source>
        <dbReference type="EMBL" id="SMG29640.1"/>
    </source>
</evidence>
<evidence type="ECO:0000256" key="1">
    <source>
        <dbReference type="ARBA" id="ARBA00004651"/>
    </source>
</evidence>
<keyword evidence="9" id="KW-0966">Cell projection</keyword>
<dbReference type="InterPro" id="IPR025505">
    <property type="entry name" value="FHIPEP_CS"/>
</dbReference>
<dbReference type="Gene3D" id="3.40.30.60">
    <property type="entry name" value="FHIPEP family, domain 1"/>
    <property type="match status" value="1"/>
</dbReference>
<dbReference type="InterPro" id="IPR042194">
    <property type="entry name" value="FHIPEP_1"/>
</dbReference>
<evidence type="ECO:0000256" key="6">
    <source>
        <dbReference type="ARBA" id="ARBA00023136"/>
    </source>
</evidence>
<reference evidence="10" key="1">
    <citation type="submission" date="2017-04" db="EMBL/GenBank/DDBJ databases">
        <authorList>
            <person name="Varghese N."/>
            <person name="Submissions S."/>
        </authorList>
    </citation>
    <scope>NUCLEOTIDE SEQUENCE [LARGE SCALE GENOMIC DNA]</scope>
    <source>
        <strain evidence="10">USBA 82</strain>
    </source>
</reference>
<proteinExistence type="inferred from homology"/>
<keyword evidence="7" id="KW-0653">Protein transport</keyword>
<dbReference type="PANTHER" id="PTHR30161">
    <property type="entry name" value="FLAGELLAR EXPORT PROTEIN, MEMBRANE FLHA SUBUNIT-RELATED"/>
    <property type="match status" value="1"/>
</dbReference>
<dbReference type="NCBIfam" id="TIGR01398">
    <property type="entry name" value="FlhA"/>
    <property type="match status" value="1"/>
</dbReference>
<keyword evidence="7" id="KW-1005">Bacterial flagellum biogenesis</keyword>
<dbReference type="GO" id="GO:0005886">
    <property type="term" value="C:plasma membrane"/>
    <property type="evidence" value="ECO:0007669"/>
    <property type="project" value="UniProtKB-SubCell"/>
</dbReference>
<evidence type="ECO:0000313" key="10">
    <source>
        <dbReference type="Proteomes" id="UP000193355"/>
    </source>
</evidence>
<dbReference type="Gene3D" id="3.40.50.12790">
    <property type="entry name" value="FHIPEP family, domain 4"/>
    <property type="match status" value="1"/>
</dbReference>
<feature type="transmembrane region" description="Helical" evidence="7">
    <location>
        <begin position="234"/>
        <end position="261"/>
    </location>
</feature>
<evidence type="ECO:0000256" key="8">
    <source>
        <dbReference type="SAM" id="MobiDB-lite"/>
    </source>
</evidence>
<gene>
    <name evidence="7" type="primary">flhA</name>
    <name evidence="9" type="ORF">SAMN06275492_11417</name>
</gene>
<dbReference type="Gene3D" id="1.10.8.540">
    <property type="entry name" value="FHIPEP family, domain 3"/>
    <property type="match status" value="1"/>
</dbReference>
<feature type="compositionally biased region" description="Gly residues" evidence="8">
    <location>
        <begin position="337"/>
        <end position="355"/>
    </location>
</feature>
<evidence type="ECO:0000256" key="5">
    <source>
        <dbReference type="ARBA" id="ARBA00022989"/>
    </source>
</evidence>
<dbReference type="GO" id="GO:0009306">
    <property type="term" value="P:protein secretion"/>
    <property type="evidence" value="ECO:0007669"/>
    <property type="project" value="InterPro"/>
</dbReference>
<keyword evidence="7" id="KW-0813">Transport</keyword>
<keyword evidence="5 7" id="KW-1133">Transmembrane helix</keyword>
<feature type="transmembrane region" description="Helical" evidence="7">
    <location>
        <begin position="116"/>
        <end position="134"/>
    </location>
</feature>
<keyword evidence="4 7" id="KW-0812">Transmembrane</keyword>